<evidence type="ECO:0000256" key="2">
    <source>
        <dbReference type="ARBA" id="ARBA00022630"/>
    </source>
</evidence>
<evidence type="ECO:0000256" key="1">
    <source>
        <dbReference type="ARBA" id="ARBA00005466"/>
    </source>
</evidence>
<feature type="domain" description="FAD-binding PCMH-type" evidence="6">
    <location>
        <begin position="65"/>
        <end position="251"/>
    </location>
</feature>
<dbReference type="PANTHER" id="PTHR42973:SF53">
    <property type="entry name" value="FAD-BINDING PCMH-TYPE DOMAIN-CONTAINING PROTEIN-RELATED"/>
    <property type="match status" value="1"/>
</dbReference>
<keyword evidence="3" id="KW-0274">FAD</keyword>
<gene>
    <name evidence="7" type="ORF">FZEAL_2705</name>
</gene>
<keyword evidence="4" id="KW-0560">Oxidoreductase</keyword>
<dbReference type="InterPro" id="IPR016166">
    <property type="entry name" value="FAD-bd_PCMH"/>
</dbReference>
<dbReference type="SUPFAM" id="SSF56176">
    <property type="entry name" value="FAD-binding/transporter-associated domain-like"/>
    <property type="match status" value="1"/>
</dbReference>
<dbReference type="InterPro" id="IPR016167">
    <property type="entry name" value="FAD-bd_PCMH_sub1"/>
</dbReference>
<dbReference type="InterPro" id="IPR036318">
    <property type="entry name" value="FAD-bd_PCMH-like_sf"/>
</dbReference>
<evidence type="ECO:0000313" key="7">
    <source>
        <dbReference type="EMBL" id="KAF4981520.1"/>
    </source>
</evidence>
<dbReference type="EMBL" id="JABEYC010000165">
    <property type="protein sequence ID" value="KAF4981520.1"/>
    <property type="molecule type" value="Genomic_DNA"/>
</dbReference>
<sequence length="517" mass="55528">MIHSLYLGLAACVVLPTHVFANNTTRSGFKGCDALIDAGLQDILVFPADAAYTESLSTYYAASNRLLHPNCIVQPVSTEQVSSVVKALSGVTGAGNWDIAVRSGGHSDFDNNAVRRGVTIDLSLFNSTTLEENGSSNWNGTSTISKSIAQVRPAARWGNVVSYLEKFGLGVTGGRSGHVGAGGLLVSGGASYHTQLWGLSCDNVVNYEVVLADGSVVNANAKVNSDLFKALKGGGSNLGIVTRFDMRTFTIPPTGAYGGLIFTSWNHLDEVIDQFVSYTNSIGSGSPDHEFILYRSDAGVLSLMAMAVSTDGNTKSSAFAPFSKIPLTRDMRSKQPVSQIAATIADVGGSRYVSFTLSLQATTEIMSKAAEIFQILKDDLTDARIPVSVNFVFQPLPKMLASVNPNRNILSLDKNLPVDSILFEARGTLAPHDASYESILENKMARAVEELRAYSASLDNHSSYIYMNYANPEQDVIGSYGAESVQFLKETAAKYDPAGFFQYRVTGGWKVSRVEHK</sequence>
<organism evidence="7 8">
    <name type="scientific">Fusarium zealandicum</name>
    <dbReference type="NCBI Taxonomy" id="1053134"/>
    <lineage>
        <taxon>Eukaryota</taxon>
        <taxon>Fungi</taxon>
        <taxon>Dikarya</taxon>
        <taxon>Ascomycota</taxon>
        <taxon>Pezizomycotina</taxon>
        <taxon>Sordariomycetes</taxon>
        <taxon>Hypocreomycetidae</taxon>
        <taxon>Hypocreales</taxon>
        <taxon>Nectriaceae</taxon>
        <taxon>Fusarium</taxon>
        <taxon>Fusarium staphyleae species complex</taxon>
    </lineage>
</organism>
<dbReference type="PANTHER" id="PTHR42973">
    <property type="entry name" value="BINDING OXIDOREDUCTASE, PUTATIVE (AFU_ORTHOLOGUE AFUA_1G17690)-RELATED"/>
    <property type="match status" value="1"/>
</dbReference>
<feature type="signal peptide" evidence="5">
    <location>
        <begin position="1"/>
        <end position="21"/>
    </location>
</feature>
<evidence type="ECO:0000259" key="6">
    <source>
        <dbReference type="PROSITE" id="PS51387"/>
    </source>
</evidence>
<dbReference type="InterPro" id="IPR006094">
    <property type="entry name" value="Oxid_FAD_bind_N"/>
</dbReference>
<dbReference type="Pfam" id="PF01565">
    <property type="entry name" value="FAD_binding_4"/>
    <property type="match status" value="1"/>
</dbReference>
<keyword evidence="2" id="KW-0285">Flavoprotein</keyword>
<reference evidence="7" key="2">
    <citation type="submission" date="2020-05" db="EMBL/GenBank/DDBJ databases">
        <authorList>
            <person name="Kim H.-S."/>
            <person name="Proctor R.H."/>
            <person name="Brown D.W."/>
        </authorList>
    </citation>
    <scope>NUCLEOTIDE SEQUENCE</scope>
    <source>
        <strain evidence="7">NRRL 22465</strain>
    </source>
</reference>
<evidence type="ECO:0000256" key="3">
    <source>
        <dbReference type="ARBA" id="ARBA00022827"/>
    </source>
</evidence>
<keyword evidence="5" id="KW-0732">Signal</keyword>
<name>A0A8H4XMI6_9HYPO</name>
<dbReference type="Proteomes" id="UP000635477">
    <property type="component" value="Unassembled WGS sequence"/>
</dbReference>
<dbReference type="GO" id="GO:0016491">
    <property type="term" value="F:oxidoreductase activity"/>
    <property type="evidence" value="ECO:0007669"/>
    <property type="project" value="UniProtKB-KW"/>
</dbReference>
<dbReference type="Gene3D" id="3.30.465.10">
    <property type="match status" value="1"/>
</dbReference>
<dbReference type="Gene3D" id="3.40.462.20">
    <property type="match status" value="1"/>
</dbReference>
<dbReference type="InterPro" id="IPR050416">
    <property type="entry name" value="FAD-linked_Oxidoreductase"/>
</dbReference>
<protein>
    <recommendedName>
        <fullName evidence="6">FAD-binding PCMH-type domain-containing protein</fullName>
    </recommendedName>
</protein>
<evidence type="ECO:0000256" key="5">
    <source>
        <dbReference type="SAM" id="SignalP"/>
    </source>
</evidence>
<keyword evidence="8" id="KW-1185">Reference proteome</keyword>
<dbReference type="Gene3D" id="3.30.43.10">
    <property type="entry name" value="Uridine Diphospho-n-acetylenolpyruvylglucosamine Reductase, domain 2"/>
    <property type="match status" value="1"/>
</dbReference>
<accession>A0A8H4XMI6</accession>
<dbReference type="AlphaFoldDB" id="A0A8H4XMI6"/>
<dbReference type="PROSITE" id="PS51387">
    <property type="entry name" value="FAD_PCMH"/>
    <property type="match status" value="1"/>
</dbReference>
<proteinExistence type="inferred from homology"/>
<reference evidence="7" key="1">
    <citation type="journal article" date="2020" name="BMC Genomics">
        <title>Correction to: Identification and distribution of gene clusters required for synthesis of sphingolipid metabolism inhibitors in diverse species of the filamentous fungus Fusarium.</title>
        <authorList>
            <person name="Kim H.S."/>
            <person name="Lohmar J.M."/>
            <person name="Busman M."/>
            <person name="Brown D.W."/>
            <person name="Naumann T.A."/>
            <person name="Divon H.H."/>
            <person name="Lysoe E."/>
            <person name="Uhlig S."/>
            <person name="Proctor R.H."/>
        </authorList>
    </citation>
    <scope>NUCLEOTIDE SEQUENCE</scope>
    <source>
        <strain evidence="7">NRRL 22465</strain>
    </source>
</reference>
<comment type="caution">
    <text evidence="7">The sequence shown here is derived from an EMBL/GenBank/DDBJ whole genome shotgun (WGS) entry which is preliminary data.</text>
</comment>
<dbReference type="OrthoDB" id="2151789at2759"/>
<dbReference type="GO" id="GO:0071949">
    <property type="term" value="F:FAD binding"/>
    <property type="evidence" value="ECO:0007669"/>
    <property type="project" value="InterPro"/>
</dbReference>
<dbReference type="InterPro" id="IPR016169">
    <property type="entry name" value="FAD-bd_PCMH_sub2"/>
</dbReference>
<evidence type="ECO:0000256" key="4">
    <source>
        <dbReference type="ARBA" id="ARBA00023002"/>
    </source>
</evidence>
<evidence type="ECO:0000313" key="8">
    <source>
        <dbReference type="Proteomes" id="UP000635477"/>
    </source>
</evidence>
<comment type="similarity">
    <text evidence="1">Belongs to the oxygen-dependent FAD-linked oxidoreductase family.</text>
</comment>
<feature type="chain" id="PRO_5034059823" description="FAD-binding PCMH-type domain-containing protein" evidence="5">
    <location>
        <begin position="22"/>
        <end position="517"/>
    </location>
</feature>